<dbReference type="RefSeq" id="WP_377613093.1">
    <property type="nucleotide sequence ID" value="NZ_JBHUPA010000022.1"/>
</dbReference>
<name>A0ABW6B5I0_9SPHI</name>
<organism evidence="2 3">
    <name type="scientific">Olivibacter jilunii</name>
    <dbReference type="NCBI Taxonomy" id="985016"/>
    <lineage>
        <taxon>Bacteria</taxon>
        <taxon>Pseudomonadati</taxon>
        <taxon>Bacteroidota</taxon>
        <taxon>Sphingobacteriia</taxon>
        <taxon>Sphingobacteriales</taxon>
        <taxon>Sphingobacteriaceae</taxon>
        <taxon>Olivibacter</taxon>
    </lineage>
</organism>
<protein>
    <submittedName>
        <fullName evidence="2">Uncharacterized protein</fullName>
    </submittedName>
</protein>
<gene>
    <name evidence="2" type="ORF">ACFS6J_23495</name>
</gene>
<comment type="caution">
    <text evidence="2">The sequence shown here is derived from an EMBL/GenBank/DDBJ whole genome shotgun (WGS) entry which is preliminary data.</text>
</comment>
<feature type="transmembrane region" description="Helical" evidence="1">
    <location>
        <begin position="6"/>
        <end position="24"/>
    </location>
</feature>
<evidence type="ECO:0000256" key="1">
    <source>
        <dbReference type="SAM" id="Phobius"/>
    </source>
</evidence>
<proteinExistence type="predicted"/>
<keyword evidence="1" id="KW-0472">Membrane</keyword>
<keyword evidence="1" id="KW-1133">Transmembrane helix</keyword>
<keyword evidence="3" id="KW-1185">Reference proteome</keyword>
<evidence type="ECO:0000313" key="2">
    <source>
        <dbReference type="EMBL" id="MFD2964785.1"/>
    </source>
</evidence>
<reference evidence="3" key="1">
    <citation type="journal article" date="2019" name="Int. J. Syst. Evol. Microbiol.">
        <title>The Global Catalogue of Microorganisms (GCM) 10K type strain sequencing project: providing services to taxonomists for standard genome sequencing and annotation.</title>
        <authorList>
            <consortium name="The Broad Institute Genomics Platform"/>
            <consortium name="The Broad Institute Genome Sequencing Center for Infectious Disease"/>
            <person name="Wu L."/>
            <person name="Ma J."/>
        </authorList>
    </citation>
    <scope>NUCLEOTIDE SEQUENCE [LARGE SCALE GENOMIC DNA]</scope>
    <source>
        <strain evidence="3">KCTC 23098</strain>
    </source>
</reference>
<dbReference type="EMBL" id="JBHUPA010000022">
    <property type="protein sequence ID" value="MFD2964785.1"/>
    <property type="molecule type" value="Genomic_DNA"/>
</dbReference>
<evidence type="ECO:0000313" key="3">
    <source>
        <dbReference type="Proteomes" id="UP001597560"/>
    </source>
</evidence>
<dbReference type="Proteomes" id="UP001597560">
    <property type="component" value="Unassembled WGS sequence"/>
</dbReference>
<keyword evidence="1" id="KW-0812">Transmembrane</keyword>
<accession>A0ABW6B5I0</accession>
<sequence length="67" mass="7664">MGAPSLFFFGIFAIPLFAFLIWLMRKDKRKGIFGIIVLIILVVFAIAASLKASKSELDRQKYEEIDR</sequence>
<feature type="transmembrane region" description="Helical" evidence="1">
    <location>
        <begin position="31"/>
        <end position="50"/>
    </location>
</feature>